<proteinExistence type="predicted"/>
<organism evidence="3 4">
    <name type="scientific">Collybiopsis confluens</name>
    <dbReference type="NCBI Taxonomy" id="2823264"/>
    <lineage>
        <taxon>Eukaryota</taxon>
        <taxon>Fungi</taxon>
        <taxon>Dikarya</taxon>
        <taxon>Basidiomycota</taxon>
        <taxon>Agaricomycotina</taxon>
        <taxon>Agaricomycetes</taxon>
        <taxon>Agaricomycetidae</taxon>
        <taxon>Agaricales</taxon>
        <taxon>Marasmiineae</taxon>
        <taxon>Omphalotaceae</taxon>
        <taxon>Collybiopsis</taxon>
    </lineage>
</organism>
<dbReference type="PANTHER" id="PTHR46551">
    <property type="entry name" value="SAP DOMAIN-CONTAINING RIBONUCLEOPROTEIN"/>
    <property type="match status" value="1"/>
</dbReference>
<dbReference type="AlphaFoldDB" id="A0A8H5MD07"/>
<evidence type="ECO:0000313" key="4">
    <source>
        <dbReference type="Proteomes" id="UP000518752"/>
    </source>
</evidence>
<dbReference type="InterPro" id="IPR052240">
    <property type="entry name" value="SAP_domain_ribonucleoprotein"/>
</dbReference>
<keyword evidence="1" id="KW-0597">Phosphoprotein</keyword>
<dbReference type="OrthoDB" id="445357at2759"/>
<name>A0A8H5MD07_9AGAR</name>
<reference evidence="3 4" key="1">
    <citation type="journal article" date="2020" name="ISME J.">
        <title>Uncovering the hidden diversity of litter-decomposition mechanisms in mushroom-forming fungi.</title>
        <authorList>
            <person name="Floudas D."/>
            <person name="Bentzer J."/>
            <person name="Ahren D."/>
            <person name="Johansson T."/>
            <person name="Persson P."/>
            <person name="Tunlid A."/>
        </authorList>
    </citation>
    <scope>NUCLEOTIDE SEQUENCE [LARGE SCALE GENOMIC DNA]</scope>
    <source>
        <strain evidence="3 4">CBS 406.79</strain>
    </source>
</reference>
<sequence>MSHILFSRVMEAKLKSLKVVDLKAVLSHANISVTSKTTKADLISKILAAPSAIEAYNALHPSQPVPASHNDDLLAPPEDLDWTSVEAPLAKVEQAAQAAPKPSQEYGTAAPSSGSSATTEPLIEEPPSTEDPEIERRKKRAERFGIPLVEPKAQKKAAVKPTEDTDKLKVRAERFESKGNGKSESGRQSPGSKRKRGGASVATPAAEIDPEEAERRRKRAERFGLKV</sequence>
<evidence type="ECO:0008006" key="5">
    <source>
        <dbReference type="Google" id="ProtNLM"/>
    </source>
</evidence>
<protein>
    <recommendedName>
        <fullName evidence="5">THO1-MOS11 C-terminal domain-containing protein</fullName>
    </recommendedName>
</protein>
<dbReference type="GO" id="GO:0016973">
    <property type="term" value="P:poly(A)+ mRNA export from nucleus"/>
    <property type="evidence" value="ECO:0007669"/>
    <property type="project" value="TreeGrafter"/>
</dbReference>
<feature type="compositionally biased region" description="Low complexity" evidence="2">
    <location>
        <begin position="107"/>
        <end position="119"/>
    </location>
</feature>
<accession>A0A8H5MD07</accession>
<dbReference type="PANTHER" id="PTHR46551:SF1">
    <property type="entry name" value="SAP DOMAIN-CONTAINING RIBONUCLEOPROTEIN"/>
    <property type="match status" value="1"/>
</dbReference>
<comment type="caution">
    <text evidence="3">The sequence shown here is derived from an EMBL/GenBank/DDBJ whole genome shotgun (WGS) entry which is preliminary data.</text>
</comment>
<feature type="region of interest" description="Disordered" evidence="2">
    <location>
        <begin position="93"/>
        <end position="227"/>
    </location>
</feature>
<dbReference type="GO" id="GO:0005634">
    <property type="term" value="C:nucleus"/>
    <property type="evidence" value="ECO:0007669"/>
    <property type="project" value="TreeGrafter"/>
</dbReference>
<gene>
    <name evidence="3" type="ORF">D9757_004306</name>
</gene>
<dbReference type="EMBL" id="JAACJN010000022">
    <property type="protein sequence ID" value="KAF5389482.1"/>
    <property type="molecule type" value="Genomic_DNA"/>
</dbReference>
<evidence type="ECO:0000313" key="3">
    <source>
        <dbReference type="EMBL" id="KAF5389482.1"/>
    </source>
</evidence>
<keyword evidence="4" id="KW-1185">Reference proteome</keyword>
<feature type="compositionally biased region" description="Basic and acidic residues" evidence="2">
    <location>
        <begin position="161"/>
        <end position="185"/>
    </location>
</feature>
<evidence type="ECO:0000256" key="1">
    <source>
        <dbReference type="ARBA" id="ARBA00022553"/>
    </source>
</evidence>
<dbReference type="Proteomes" id="UP000518752">
    <property type="component" value="Unassembled WGS sequence"/>
</dbReference>
<evidence type="ECO:0000256" key="2">
    <source>
        <dbReference type="SAM" id="MobiDB-lite"/>
    </source>
</evidence>